<protein>
    <submittedName>
        <fullName evidence="2">Uncharacterized protein</fullName>
    </submittedName>
</protein>
<evidence type="ECO:0000313" key="3">
    <source>
        <dbReference type="Proteomes" id="UP000219338"/>
    </source>
</evidence>
<keyword evidence="3" id="KW-1185">Reference proteome</keyword>
<dbReference type="OrthoDB" id="10441374at2759"/>
<feature type="compositionally biased region" description="Polar residues" evidence="1">
    <location>
        <begin position="77"/>
        <end position="95"/>
    </location>
</feature>
<proteinExistence type="predicted"/>
<name>A0A284S1C4_ARMOS</name>
<organism evidence="2 3">
    <name type="scientific">Armillaria ostoyae</name>
    <name type="common">Armillaria root rot fungus</name>
    <dbReference type="NCBI Taxonomy" id="47428"/>
    <lineage>
        <taxon>Eukaryota</taxon>
        <taxon>Fungi</taxon>
        <taxon>Dikarya</taxon>
        <taxon>Basidiomycota</taxon>
        <taxon>Agaricomycotina</taxon>
        <taxon>Agaricomycetes</taxon>
        <taxon>Agaricomycetidae</taxon>
        <taxon>Agaricales</taxon>
        <taxon>Marasmiineae</taxon>
        <taxon>Physalacriaceae</taxon>
        <taxon>Armillaria</taxon>
    </lineage>
</organism>
<evidence type="ECO:0000256" key="1">
    <source>
        <dbReference type="SAM" id="MobiDB-lite"/>
    </source>
</evidence>
<evidence type="ECO:0000313" key="2">
    <source>
        <dbReference type="EMBL" id="SJL14808.1"/>
    </source>
</evidence>
<accession>A0A284S1C4</accession>
<dbReference type="Proteomes" id="UP000219338">
    <property type="component" value="Unassembled WGS sequence"/>
</dbReference>
<feature type="region of interest" description="Disordered" evidence="1">
    <location>
        <begin position="77"/>
        <end position="110"/>
    </location>
</feature>
<reference evidence="3" key="1">
    <citation type="journal article" date="2017" name="Nat. Ecol. Evol.">
        <title>Genome expansion and lineage-specific genetic innovations in the forest pathogenic fungi Armillaria.</title>
        <authorList>
            <person name="Sipos G."/>
            <person name="Prasanna A.N."/>
            <person name="Walter M.C."/>
            <person name="O'Connor E."/>
            <person name="Balint B."/>
            <person name="Krizsan K."/>
            <person name="Kiss B."/>
            <person name="Hess J."/>
            <person name="Varga T."/>
            <person name="Slot J."/>
            <person name="Riley R."/>
            <person name="Boka B."/>
            <person name="Rigling D."/>
            <person name="Barry K."/>
            <person name="Lee J."/>
            <person name="Mihaltcheva S."/>
            <person name="LaButti K."/>
            <person name="Lipzen A."/>
            <person name="Waldron R."/>
            <person name="Moloney N.M."/>
            <person name="Sperisen C."/>
            <person name="Kredics L."/>
            <person name="Vagvoelgyi C."/>
            <person name="Patrignani A."/>
            <person name="Fitzpatrick D."/>
            <person name="Nagy I."/>
            <person name="Doyle S."/>
            <person name="Anderson J.B."/>
            <person name="Grigoriev I.V."/>
            <person name="Gueldener U."/>
            <person name="Muensterkoetter M."/>
            <person name="Nagy L.G."/>
        </authorList>
    </citation>
    <scope>NUCLEOTIDE SEQUENCE [LARGE SCALE GENOMIC DNA]</scope>
    <source>
        <strain evidence="3">C18/9</strain>
    </source>
</reference>
<sequence length="139" mass="14740">MPPAGIGRSNARNSPYLGYVVSASPGSLSHLITSSPCLSFLLGLYVPAWSQPEPLSLSLNHQSNVFRTFNKLVYSSSKDSISGNSTQQTADTGNARSHEGSPAPPDAPQAQVTIRCKAIVETYRTGVNPSKPDVLAKII</sequence>
<dbReference type="AlphaFoldDB" id="A0A284S1C4"/>
<gene>
    <name evidence="2" type="ORF">ARMOST_18279</name>
</gene>
<dbReference type="EMBL" id="FUEG01000025">
    <property type="protein sequence ID" value="SJL14808.1"/>
    <property type="molecule type" value="Genomic_DNA"/>
</dbReference>